<feature type="transmembrane region" description="Helical" evidence="1">
    <location>
        <begin position="45"/>
        <end position="63"/>
    </location>
</feature>
<feature type="transmembrane region" description="Helical" evidence="1">
    <location>
        <begin position="7"/>
        <end position="25"/>
    </location>
</feature>
<evidence type="ECO:0000256" key="1">
    <source>
        <dbReference type="SAM" id="Phobius"/>
    </source>
</evidence>
<reference evidence="2" key="1">
    <citation type="journal article" date="2020" name="Nature">
        <title>Giant virus diversity and host interactions through global metagenomics.</title>
        <authorList>
            <person name="Schulz F."/>
            <person name="Roux S."/>
            <person name="Paez-Espino D."/>
            <person name="Jungbluth S."/>
            <person name="Walsh D.A."/>
            <person name="Denef V.J."/>
            <person name="McMahon K.D."/>
            <person name="Konstantinidis K.T."/>
            <person name="Eloe-Fadrosh E.A."/>
            <person name="Kyrpides N.C."/>
            <person name="Woyke T."/>
        </authorList>
    </citation>
    <scope>NUCLEOTIDE SEQUENCE</scope>
    <source>
        <strain evidence="2">GVMAG-M-3300009180-1</strain>
    </source>
</reference>
<name>A0A6C0F263_9ZZZZ</name>
<proteinExistence type="predicted"/>
<sequence length="125" mass="14403">MQIFDQLVLPGLILLVIDGIFLFANKDMFQLQVAEVQRVVLEVRSLGAIICYALLIFGLYYFIIKDRRPVKDAMLLGFLVYGVYESTTYALLKKWRLRTLLIDTLWGGILFGLTTLLTYKLTPKH</sequence>
<organism evidence="2">
    <name type="scientific">viral metagenome</name>
    <dbReference type="NCBI Taxonomy" id="1070528"/>
    <lineage>
        <taxon>unclassified sequences</taxon>
        <taxon>metagenomes</taxon>
        <taxon>organismal metagenomes</taxon>
    </lineage>
</organism>
<feature type="transmembrane region" description="Helical" evidence="1">
    <location>
        <begin position="104"/>
        <end position="122"/>
    </location>
</feature>
<keyword evidence="1" id="KW-0812">Transmembrane</keyword>
<dbReference type="InterPro" id="IPR018687">
    <property type="entry name" value="DUF2177_membr"/>
</dbReference>
<dbReference type="AlphaFoldDB" id="A0A6C0F263"/>
<keyword evidence="1" id="KW-0472">Membrane</keyword>
<dbReference type="EMBL" id="MN739013">
    <property type="protein sequence ID" value="QHT35152.1"/>
    <property type="molecule type" value="Genomic_DNA"/>
</dbReference>
<dbReference type="Pfam" id="PF09945">
    <property type="entry name" value="DUF2177"/>
    <property type="match status" value="1"/>
</dbReference>
<protein>
    <recommendedName>
        <fullName evidence="3">DUF2177 family protein</fullName>
    </recommendedName>
</protein>
<accession>A0A6C0F263</accession>
<evidence type="ECO:0008006" key="3">
    <source>
        <dbReference type="Google" id="ProtNLM"/>
    </source>
</evidence>
<keyword evidence="1" id="KW-1133">Transmembrane helix</keyword>
<evidence type="ECO:0000313" key="2">
    <source>
        <dbReference type="EMBL" id="QHT35152.1"/>
    </source>
</evidence>